<evidence type="ECO:0000256" key="1">
    <source>
        <dbReference type="SAM" id="Phobius"/>
    </source>
</evidence>
<dbReference type="AlphaFoldDB" id="A0A662ZHH2"/>
<evidence type="ECO:0000313" key="2">
    <source>
        <dbReference type="EMBL" id="SFP41279.1"/>
    </source>
</evidence>
<accession>A0A662ZHH2</accession>
<evidence type="ECO:0000313" key="3">
    <source>
        <dbReference type="Proteomes" id="UP000243745"/>
    </source>
</evidence>
<feature type="transmembrane region" description="Helical" evidence="1">
    <location>
        <begin position="6"/>
        <end position="29"/>
    </location>
</feature>
<feature type="transmembrane region" description="Helical" evidence="1">
    <location>
        <begin position="50"/>
        <end position="75"/>
    </location>
</feature>
<feature type="transmembrane region" description="Helical" evidence="1">
    <location>
        <begin position="95"/>
        <end position="117"/>
    </location>
</feature>
<dbReference type="Proteomes" id="UP000243745">
    <property type="component" value="Unassembled WGS sequence"/>
</dbReference>
<name>A0A662ZHH2_9GAMM</name>
<keyword evidence="1" id="KW-0812">Transmembrane</keyword>
<keyword evidence="1" id="KW-1133">Transmembrane helix</keyword>
<keyword evidence="1" id="KW-0472">Membrane</keyword>
<keyword evidence="3" id="KW-1185">Reference proteome</keyword>
<organism evidence="2 3">
    <name type="scientific">Ruminobacter amylophilus</name>
    <dbReference type="NCBI Taxonomy" id="867"/>
    <lineage>
        <taxon>Bacteria</taxon>
        <taxon>Pseudomonadati</taxon>
        <taxon>Pseudomonadota</taxon>
        <taxon>Gammaproteobacteria</taxon>
        <taxon>Aeromonadales</taxon>
        <taxon>Succinivibrionaceae</taxon>
        <taxon>Ruminobacter</taxon>
    </lineage>
</organism>
<dbReference type="EMBL" id="FOXF01000021">
    <property type="protein sequence ID" value="SFP41279.1"/>
    <property type="molecule type" value="Genomic_DNA"/>
</dbReference>
<proteinExistence type="predicted"/>
<reference evidence="2 3" key="1">
    <citation type="submission" date="2016-10" db="EMBL/GenBank/DDBJ databases">
        <authorList>
            <person name="Varghese N."/>
            <person name="Submissions S."/>
        </authorList>
    </citation>
    <scope>NUCLEOTIDE SEQUENCE [LARGE SCALE GENOMIC DNA]</scope>
    <source>
        <strain evidence="2 3">DSM 1361</strain>
    </source>
</reference>
<protein>
    <submittedName>
        <fullName evidence="2">Uncharacterized protein</fullName>
    </submittedName>
</protein>
<gene>
    <name evidence="2" type="ORF">SAMN02910344_01323</name>
</gene>
<sequence>MGLVVLIIELIASLVFFILLSVFVGPQAIYFSSMGSRNGSERKPFFNCRLLISCIISAGVDFIALLLSDFISYKYIPLKLLAENRIKGLLSLDMLFFEIVSVMVAISLFFYAVSYLISYISEKSEGNNEIDRIEHEQHRPEGK</sequence>